<organism evidence="5 6">
    <name type="scientific">Stella humosa</name>
    <dbReference type="NCBI Taxonomy" id="94"/>
    <lineage>
        <taxon>Bacteria</taxon>
        <taxon>Pseudomonadati</taxon>
        <taxon>Pseudomonadota</taxon>
        <taxon>Alphaproteobacteria</taxon>
        <taxon>Rhodospirillales</taxon>
        <taxon>Stellaceae</taxon>
        <taxon>Stella</taxon>
    </lineage>
</organism>
<dbReference type="RefSeq" id="WP_123694769.1">
    <property type="nucleotide sequence ID" value="NZ_AP019700.1"/>
</dbReference>
<dbReference type="Gene3D" id="3.40.50.150">
    <property type="entry name" value="Vaccinia Virus protein VP39"/>
    <property type="match status" value="1"/>
</dbReference>
<dbReference type="AlphaFoldDB" id="A0A3N1KSP5"/>
<evidence type="ECO:0000313" key="6">
    <source>
        <dbReference type="Proteomes" id="UP000278222"/>
    </source>
</evidence>
<dbReference type="InterPro" id="IPR029063">
    <property type="entry name" value="SAM-dependent_MTases_sf"/>
</dbReference>
<dbReference type="EMBL" id="RJKX01000018">
    <property type="protein sequence ID" value="ROP81136.1"/>
    <property type="molecule type" value="Genomic_DNA"/>
</dbReference>
<dbReference type="SUPFAM" id="SSF53335">
    <property type="entry name" value="S-adenosyl-L-methionine-dependent methyltransferases"/>
    <property type="match status" value="1"/>
</dbReference>
<name>A0A3N1KSP5_9PROT</name>
<keyword evidence="3" id="KW-0949">S-adenosyl-L-methionine</keyword>
<feature type="domain" description="Methyltransferase type 11" evidence="4">
    <location>
        <begin position="47"/>
        <end position="141"/>
    </location>
</feature>
<protein>
    <submittedName>
        <fullName evidence="5">Pimeloyl-CoA biosynthesis protein BioC</fullName>
    </submittedName>
</protein>
<dbReference type="Proteomes" id="UP000278222">
    <property type="component" value="Unassembled WGS sequence"/>
</dbReference>
<dbReference type="GO" id="GO:0032259">
    <property type="term" value="P:methylation"/>
    <property type="evidence" value="ECO:0007669"/>
    <property type="project" value="UniProtKB-KW"/>
</dbReference>
<keyword evidence="6" id="KW-1185">Reference proteome</keyword>
<dbReference type="OrthoDB" id="9791837at2"/>
<keyword evidence="2" id="KW-0808">Transferase</keyword>
<accession>A0A3N1KSP5</accession>
<reference evidence="5 6" key="1">
    <citation type="submission" date="2018-11" db="EMBL/GenBank/DDBJ databases">
        <title>Genomic Encyclopedia of Type Strains, Phase IV (KMG-IV): sequencing the most valuable type-strain genomes for metagenomic binning, comparative biology and taxonomic classification.</title>
        <authorList>
            <person name="Goeker M."/>
        </authorList>
    </citation>
    <scope>NUCLEOTIDE SEQUENCE [LARGE SCALE GENOMIC DNA]</scope>
    <source>
        <strain evidence="5 6">DSM 5900</strain>
    </source>
</reference>
<comment type="caution">
    <text evidence="5">The sequence shown here is derived from an EMBL/GenBank/DDBJ whole genome shotgun (WGS) entry which is preliminary data.</text>
</comment>
<dbReference type="GO" id="GO:0008757">
    <property type="term" value="F:S-adenosylmethionine-dependent methyltransferase activity"/>
    <property type="evidence" value="ECO:0007669"/>
    <property type="project" value="InterPro"/>
</dbReference>
<dbReference type="PANTHER" id="PTHR43464">
    <property type="entry name" value="METHYLTRANSFERASE"/>
    <property type="match status" value="1"/>
</dbReference>
<sequence length="244" mass="26594">MTQNIYDDPAFFAGYSQLPRSIDGLEAAPEWPALRAFLPPLAGRRVLDLGCGFGWFCRWAADEGAAAVLGVDLSERMLARARAETSAAVVRYGRADLEDFAPQPGAFDLIYSSLAFHYVADLRRLLAAAHAGLVPGGRLVFSIEHPIHTAPMQPGWLDVGGRKSWPVDSYMEEGPRTTDWLAPGVIKQHRTIGTHVALLIGAGFRVAALVEWAPSLEDLAAHPDWAGERERPPFLLVACDRPEG</sequence>
<evidence type="ECO:0000313" key="5">
    <source>
        <dbReference type="EMBL" id="ROP81136.1"/>
    </source>
</evidence>
<dbReference type="CDD" id="cd02440">
    <property type="entry name" value="AdoMet_MTases"/>
    <property type="match status" value="1"/>
</dbReference>
<evidence type="ECO:0000259" key="4">
    <source>
        <dbReference type="Pfam" id="PF08241"/>
    </source>
</evidence>
<dbReference type="Pfam" id="PF08241">
    <property type="entry name" value="Methyltransf_11"/>
    <property type="match status" value="1"/>
</dbReference>
<dbReference type="PANTHER" id="PTHR43464:SF19">
    <property type="entry name" value="UBIQUINONE BIOSYNTHESIS O-METHYLTRANSFERASE, MITOCHONDRIAL"/>
    <property type="match status" value="1"/>
</dbReference>
<gene>
    <name evidence="5" type="ORF">EDC65_4991</name>
</gene>
<evidence type="ECO:0000256" key="1">
    <source>
        <dbReference type="ARBA" id="ARBA00022603"/>
    </source>
</evidence>
<proteinExistence type="predicted"/>
<evidence type="ECO:0000256" key="3">
    <source>
        <dbReference type="ARBA" id="ARBA00022691"/>
    </source>
</evidence>
<keyword evidence="1" id="KW-0489">Methyltransferase</keyword>
<dbReference type="InterPro" id="IPR013216">
    <property type="entry name" value="Methyltransf_11"/>
</dbReference>
<evidence type="ECO:0000256" key="2">
    <source>
        <dbReference type="ARBA" id="ARBA00022679"/>
    </source>
</evidence>